<dbReference type="PANTHER" id="PTHR35008:SF8">
    <property type="entry name" value="ALCOHOL DEHYDROGENASE CYTOCHROME C SUBUNIT"/>
    <property type="match status" value="1"/>
</dbReference>
<dbReference type="GO" id="GO:0046872">
    <property type="term" value="F:metal ion binding"/>
    <property type="evidence" value="ECO:0007669"/>
    <property type="project" value="UniProtKB-KW"/>
</dbReference>
<evidence type="ECO:0000313" key="7">
    <source>
        <dbReference type="EMBL" id="TGK33434.1"/>
    </source>
</evidence>
<dbReference type="InterPro" id="IPR051459">
    <property type="entry name" value="Cytochrome_c-type_DH"/>
</dbReference>
<keyword evidence="5" id="KW-0472">Membrane</keyword>
<dbReference type="GO" id="GO:0009055">
    <property type="term" value="F:electron transfer activity"/>
    <property type="evidence" value="ECO:0007669"/>
    <property type="project" value="InterPro"/>
</dbReference>
<keyword evidence="1 4" id="KW-0349">Heme</keyword>
<reference evidence="7" key="1">
    <citation type="journal article" date="2019" name="PLoS Negl. Trop. Dis.">
        <title>Revisiting the worldwide diversity of Leptospira species in the environment.</title>
        <authorList>
            <person name="Vincent A.T."/>
            <person name="Schiettekatte O."/>
            <person name="Bourhy P."/>
            <person name="Veyrier F.J."/>
            <person name="Picardeau M."/>
        </authorList>
    </citation>
    <scope>NUCLEOTIDE SEQUENCE [LARGE SCALE GENOMIC DNA]</scope>
    <source>
        <strain evidence="7">201800299</strain>
    </source>
</reference>
<evidence type="ECO:0000256" key="3">
    <source>
        <dbReference type="ARBA" id="ARBA00023004"/>
    </source>
</evidence>
<evidence type="ECO:0000256" key="1">
    <source>
        <dbReference type="ARBA" id="ARBA00022617"/>
    </source>
</evidence>
<dbReference type="OrthoDB" id="9811281at2"/>
<dbReference type="Gene3D" id="1.10.760.10">
    <property type="entry name" value="Cytochrome c-like domain"/>
    <property type="match status" value="2"/>
</dbReference>
<keyword evidence="3 4" id="KW-0408">Iron</keyword>
<dbReference type="EMBL" id="RQFA01000046">
    <property type="protein sequence ID" value="TGK33434.1"/>
    <property type="molecule type" value="Genomic_DNA"/>
</dbReference>
<feature type="domain" description="Cytochrome c" evidence="6">
    <location>
        <begin position="198"/>
        <end position="315"/>
    </location>
</feature>
<dbReference type="Pfam" id="PF00034">
    <property type="entry name" value="Cytochrom_C"/>
    <property type="match status" value="1"/>
</dbReference>
<evidence type="ECO:0000259" key="6">
    <source>
        <dbReference type="PROSITE" id="PS51007"/>
    </source>
</evidence>
<dbReference type="RefSeq" id="WP_135594652.1">
    <property type="nucleotide sequence ID" value="NZ_RQFC01000107.1"/>
</dbReference>
<dbReference type="PROSITE" id="PS51007">
    <property type="entry name" value="CYTC"/>
    <property type="match status" value="2"/>
</dbReference>
<dbReference type="InterPro" id="IPR036909">
    <property type="entry name" value="Cyt_c-like_dom_sf"/>
</dbReference>
<protein>
    <submittedName>
        <fullName evidence="7">Cytochrome C</fullName>
    </submittedName>
</protein>
<organism evidence="7 8">
    <name type="scientific">Leptospira gomenensis</name>
    <dbReference type="NCBI Taxonomy" id="2484974"/>
    <lineage>
        <taxon>Bacteria</taxon>
        <taxon>Pseudomonadati</taxon>
        <taxon>Spirochaetota</taxon>
        <taxon>Spirochaetia</taxon>
        <taxon>Leptospirales</taxon>
        <taxon>Leptospiraceae</taxon>
        <taxon>Leptospira</taxon>
    </lineage>
</organism>
<evidence type="ECO:0000256" key="2">
    <source>
        <dbReference type="ARBA" id="ARBA00022723"/>
    </source>
</evidence>
<gene>
    <name evidence="7" type="ORF">EHQ17_10790</name>
</gene>
<dbReference type="AlphaFoldDB" id="A0A5F1YA34"/>
<sequence>MKTSVLLKRIVLILGLAVVGGLGFLYLKFPDIGEKKEIKIAHTEAQVKRGKYLVDNVAACMGCHTGDRDIKKLFYPVEKNAGAGSMRFGEDNFGVPGTFYSKNITPAVSGLGNWTDTEIFYAITAGVSKNGNPLFTLMPYTNYSEMDEEDIYSIIAYLRTIPPVENKVEESHANFPVNLILRTIPKAPNLKKRPDTSDKIAYGKYITTFASCIDCHSQRDKGKFVPGMEFAGGVTFSLPTGGKVVSANITPDPKTGIGTWTKEVFIARFKANRLRAKANPNIAPGEFNSVMPWLEYSGMTDQDLGAIFDYLSSLKPVANPVQVFQK</sequence>
<dbReference type="PANTHER" id="PTHR35008">
    <property type="entry name" value="BLL4482 PROTEIN-RELATED"/>
    <property type="match status" value="1"/>
</dbReference>
<dbReference type="SUPFAM" id="SSF46626">
    <property type="entry name" value="Cytochrome c"/>
    <property type="match status" value="2"/>
</dbReference>
<comment type="caution">
    <text evidence="7">The sequence shown here is derived from an EMBL/GenBank/DDBJ whole genome shotgun (WGS) entry which is preliminary data.</text>
</comment>
<keyword evidence="5" id="KW-1133">Transmembrane helix</keyword>
<evidence type="ECO:0000256" key="4">
    <source>
        <dbReference type="PROSITE-ProRule" id="PRU00433"/>
    </source>
</evidence>
<evidence type="ECO:0000256" key="5">
    <source>
        <dbReference type="SAM" id="Phobius"/>
    </source>
</evidence>
<evidence type="ECO:0000313" key="8">
    <source>
        <dbReference type="Proteomes" id="UP000298277"/>
    </source>
</evidence>
<keyword evidence="8" id="KW-1185">Reference proteome</keyword>
<keyword evidence="5" id="KW-0812">Transmembrane</keyword>
<keyword evidence="2 4" id="KW-0479">Metal-binding</keyword>
<feature type="domain" description="Cytochrome c" evidence="6">
    <location>
        <begin position="45"/>
        <end position="162"/>
    </location>
</feature>
<dbReference type="InterPro" id="IPR009056">
    <property type="entry name" value="Cyt_c-like_dom"/>
</dbReference>
<dbReference type="GO" id="GO:0020037">
    <property type="term" value="F:heme binding"/>
    <property type="evidence" value="ECO:0007669"/>
    <property type="project" value="InterPro"/>
</dbReference>
<dbReference type="Proteomes" id="UP000298277">
    <property type="component" value="Unassembled WGS sequence"/>
</dbReference>
<feature type="transmembrane region" description="Helical" evidence="5">
    <location>
        <begin position="6"/>
        <end position="27"/>
    </location>
</feature>
<accession>A0A5F1YA34</accession>
<name>A0A5F1YA34_9LEPT</name>
<proteinExistence type="predicted"/>